<dbReference type="InParanoid" id="K0KXI4"/>
<dbReference type="AlphaFoldDB" id="K0KXI4"/>
<organism evidence="7 8">
    <name type="scientific">Wickerhamomyces ciferrii (strain ATCC 14091 / BCRC 22168 / CBS 111 / JCM 3599 / NBRC 0793 / NRRL Y-1031 F-60-10)</name>
    <name type="common">Yeast</name>
    <name type="synonym">Pichia ciferrii</name>
    <dbReference type="NCBI Taxonomy" id="1206466"/>
    <lineage>
        <taxon>Eukaryota</taxon>
        <taxon>Fungi</taxon>
        <taxon>Dikarya</taxon>
        <taxon>Ascomycota</taxon>
        <taxon>Saccharomycotina</taxon>
        <taxon>Saccharomycetes</taxon>
        <taxon>Phaffomycetales</taxon>
        <taxon>Wickerhamomycetaceae</taxon>
        <taxon>Wickerhamomyces</taxon>
    </lineage>
</organism>
<dbReference type="Pfam" id="PF01793">
    <property type="entry name" value="Glyco_transf_15"/>
    <property type="match status" value="1"/>
</dbReference>
<dbReference type="PANTHER" id="PTHR31121:SF6">
    <property type="entry name" value="ALPHA-1,2 MANNOSYLTRANSFERASE KTR1"/>
    <property type="match status" value="1"/>
</dbReference>
<evidence type="ECO:0000256" key="2">
    <source>
        <dbReference type="ARBA" id="ARBA00007677"/>
    </source>
</evidence>
<dbReference type="HOGENOM" id="CLU_024327_4_1_1"/>
<evidence type="ECO:0000256" key="4">
    <source>
        <dbReference type="ARBA" id="ARBA00022679"/>
    </source>
</evidence>
<evidence type="ECO:0000313" key="8">
    <source>
        <dbReference type="Proteomes" id="UP000009328"/>
    </source>
</evidence>
<dbReference type="GO" id="GO:0006487">
    <property type="term" value="P:protein N-linked glycosylation"/>
    <property type="evidence" value="ECO:0007669"/>
    <property type="project" value="TreeGrafter"/>
</dbReference>
<gene>
    <name evidence="7" type="ORF">BN7_5785</name>
</gene>
<evidence type="ECO:0000256" key="5">
    <source>
        <dbReference type="ARBA" id="ARBA00022968"/>
    </source>
</evidence>
<dbReference type="GO" id="GO:0016020">
    <property type="term" value="C:membrane"/>
    <property type="evidence" value="ECO:0007669"/>
    <property type="project" value="UniProtKB-SubCell"/>
</dbReference>
<dbReference type="SUPFAM" id="SSF53448">
    <property type="entry name" value="Nucleotide-diphospho-sugar transferases"/>
    <property type="match status" value="1"/>
</dbReference>
<reference evidence="7 8" key="1">
    <citation type="journal article" date="2012" name="Eukaryot. Cell">
        <title>Draft genome sequence of Wickerhamomyces ciferrii NRRL Y-1031 F-60-10.</title>
        <authorList>
            <person name="Schneider J."/>
            <person name="Andrea H."/>
            <person name="Blom J."/>
            <person name="Jaenicke S."/>
            <person name="Ruckert C."/>
            <person name="Schorsch C."/>
            <person name="Szczepanowski R."/>
            <person name="Farwick M."/>
            <person name="Goesmann A."/>
            <person name="Puhler A."/>
            <person name="Schaffer S."/>
            <person name="Tauch A."/>
            <person name="Kohler T."/>
            <person name="Brinkrolf K."/>
        </authorList>
    </citation>
    <scope>NUCLEOTIDE SEQUENCE [LARGE SCALE GENOMIC DNA]</scope>
    <source>
        <strain evidence="8">ATCC 14091 / BCRC 22168 / CBS 111 / JCM 3599 / NBRC 0793 / NRRL Y-1031 F-60-10</strain>
    </source>
</reference>
<proteinExistence type="inferred from homology"/>
<name>K0KXI4_WICCF</name>
<dbReference type="Gene3D" id="3.90.550.10">
    <property type="entry name" value="Spore Coat Polysaccharide Biosynthesis Protein SpsA, Chain A"/>
    <property type="match status" value="1"/>
</dbReference>
<dbReference type="EC" id="2.4.1.131" evidence="7"/>
<comment type="similarity">
    <text evidence="2">Belongs to the glycosyltransferase 15 family.</text>
</comment>
<evidence type="ECO:0000313" key="7">
    <source>
        <dbReference type="EMBL" id="CCH46194.1"/>
    </source>
</evidence>
<evidence type="ECO:0000256" key="6">
    <source>
        <dbReference type="SAM" id="Phobius"/>
    </source>
</evidence>
<comment type="caution">
    <text evidence="7">The sequence shown here is derived from an EMBL/GenBank/DDBJ whole genome shotgun (WGS) entry which is preliminary data.</text>
</comment>
<dbReference type="EMBL" id="CAIF01000234">
    <property type="protein sequence ID" value="CCH46194.1"/>
    <property type="molecule type" value="Genomic_DNA"/>
</dbReference>
<evidence type="ECO:0000256" key="3">
    <source>
        <dbReference type="ARBA" id="ARBA00022676"/>
    </source>
</evidence>
<dbReference type="eggNOG" id="KOG4472">
    <property type="taxonomic scope" value="Eukaryota"/>
</dbReference>
<dbReference type="Proteomes" id="UP000009328">
    <property type="component" value="Unassembled WGS sequence"/>
</dbReference>
<comment type="subcellular location">
    <subcellularLocation>
        <location evidence="1">Membrane</location>
        <topology evidence="1">Single-pass type II membrane protein</topology>
    </subcellularLocation>
</comment>
<keyword evidence="3 7" id="KW-0328">Glycosyltransferase</keyword>
<dbReference type="GO" id="GO:0000032">
    <property type="term" value="P:cell wall mannoprotein biosynthetic process"/>
    <property type="evidence" value="ECO:0007669"/>
    <property type="project" value="TreeGrafter"/>
</dbReference>
<keyword evidence="6" id="KW-1133">Transmembrane helix</keyword>
<keyword evidence="4 7" id="KW-0808">Transferase</keyword>
<sequence>MPTKRSVLRTSFIALLALTIILIISTISYTYDYDVQDLKDKIVDKFGKESPTENQKDPTKEFIEDTSVLNITDQKVESEYQPISKPMPNLENENAVLFTLARNSDLNGILQSIKNLESSFNKNYHYPWYFANNEPFDDEFKTKVDELVSGEVEFITIPKEYWSYPDFIDLKKAERSRRNAANAGMMYGDSESYRHMCRFNSGFFYKLKELQKFDYYWRVEPDVKFKCDINYDVFKKMKQEDKMYGFNMGLTEDSKTIPTLWDSVKEFMKENKDLISQPNNLKFISDDDGETYNMCHFWSNFEIGSFKFFRSEKYEKFFQFLDSKGGFFYERWGDAPVHTIAASLLLSPDQIQFVANTGYFHHPNQDCPRVDSIREELNCRCSPNRDFTWHRWSCVNKYFEVNNMEKLNGGIEKRDEIEYQAMEQRDIMKYLYGL</sequence>
<protein>
    <submittedName>
        <fullName evidence="7">Glycolipid 2-alpha-mannosyltransferase</fullName>
        <ecNumber evidence="7">2.4.1.131</ecNumber>
    </submittedName>
</protein>
<keyword evidence="6" id="KW-0472">Membrane</keyword>
<dbReference type="PANTHER" id="PTHR31121">
    <property type="entry name" value="ALPHA-1,2 MANNOSYLTRANSFERASE KTR1"/>
    <property type="match status" value="1"/>
</dbReference>
<evidence type="ECO:0000256" key="1">
    <source>
        <dbReference type="ARBA" id="ARBA00004606"/>
    </source>
</evidence>
<dbReference type="GO" id="GO:0006493">
    <property type="term" value="P:protein O-linked glycosylation"/>
    <property type="evidence" value="ECO:0007669"/>
    <property type="project" value="TreeGrafter"/>
</dbReference>
<feature type="transmembrane region" description="Helical" evidence="6">
    <location>
        <begin position="12"/>
        <end position="31"/>
    </location>
</feature>
<keyword evidence="5" id="KW-0735">Signal-anchor</keyword>
<dbReference type="GO" id="GO:0005794">
    <property type="term" value="C:Golgi apparatus"/>
    <property type="evidence" value="ECO:0007669"/>
    <property type="project" value="TreeGrafter"/>
</dbReference>
<keyword evidence="8" id="KW-1185">Reference proteome</keyword>
<dbReference type="FunFam" id="3.90.550.10:FF:000051">
    <property type="entry name" value="Alpha-1,2-mannosyltransferase (Ktr4)"/>
    <property type="match status" value="1"/>
</dbReference>
<accession>K0KXI4</accession>
<keyword evidence="6" id="KW-0812">Transmembrane</keyword>
<dbReference type="GO" id="GO:0004377">
    <property type="term" value="F:GDP-Man:Man(3)GlcNAc(2)-PP-Dol alpha-1,2-mannosyltransferase activity"/>
    <property type="evidence" value="ECO:0007669"/>
    <property type="project" value="UniProtKB-EC"/>
</dbReference>
<dbReference type="InterPro" id="IPR002685">
    <property type="entry name" value="Glyco_trans_15"/>
</dbReference>
<dbReference type="InterPro" id="IPR029044">
    <property type="entry name" value="Nucleotide-diphossugar_trans"/>
</dbReference>